<evidence type="ECO:0000313" key="1">
    <source>
        <dbReference type="EMBL" id="CCX33502.1"/>
    </source>
</evidence>
<sequence>MILDALAFLSRHPLFHSSLELVFTTDQMATTYHAPPLPGRKTPDVFPTSEFFGGAVLDTPCGQEPGCYEHEDIFTPSGSLCSALPLAIGRVKIAV</sequence>
<proteinExistence type="predicted"/>
<name>U4LPJ6_PYROM</name>
<dbReference type="EMBL" id="HF936132">
    <property type="protein sequence ID" value="CCX33502.1"/>
    <property type="molecule type" value="Genomic_DNA"/>
</dbReference>
<dbReference type="AlphaFoldDB" id="U4LPJ6"/>
<gene>
    <name evidence="1" type="ORF">PCON_01344</name>
</gene>
<organism evidence="1 2">
    <name type="scientific">Pyronema omphalodes (strain CBS 100304)</name>
    <name type="common">Pyronema confluens</name>
    <dbReference type="NCBI Taxonomy" id="1076935"/>
    <lineage>
        <taxon>Eukaryota</taxon>
        <taxon>Fungi</taxon>
        <taxon>Dikarya</taxon>
        <taxon>Ascomycota</taxon>
        <taxon>Pezizomycotina</taxon>
        <taxon>Pezizomycetes</taxon>
        <taxon>Pezizales</taxon>
        <taxon>Pyronemataceae</taxon>
        <taxon>Pyronema</taxon>
    </lineage>
</organism>
<evidence type="ECO:0000313" key="2">
    <source>
        <dbReference type="Proteomes" id="UP000018144"/>
    </source>
</evidence>
<dbReference type="Proteomes" id="UP000018144">
    <property type="component" value="Unassembled WGS sequence"/>
</dbReference>
<keyword evidence="2" id="KW-1185">Reference proteome</keyword>
<reference evidence="1 2" key="1">
    <citation type="journal article" date="2013" name="PLoS Genet.">
        <title>The genome and development-dependent transcriptomes of Pyronema confluens: a window into fungal evolution.</title>
        <authorList>
            <person name="Traeger S."/>
            <person name="Altegoer F."/>
            <person name="Freitag M."/>
            <person name="Gabaldon T."/>
            <person name="Kempken F."/>
            <person name="Kumar A."/>
            <person name="Marcet-Houben M."/>
            <person name="Poggeler S."/>
            <person name="Stajich J.E."/>
            <person name="Nowrousian M."/>
        </authorList>
    </citation>
    <scope>NUCLEOTIDE SEQUENCE [LARGE SCALE GENOMIC DNA]</scope>
    <source>
        <strain evidence="2">CBS 100304</strain>
        <tissue evidence="1">Vegetative mycelium</tissue>
    </source>
</reference>
<protein>
    <submittedName>
        <fullName evidence="1">Uncharacterized protein</fullName>
    </submittedName>
</protein>
<accession>U4LPJ6</accession>